<protein>
    <recommendedName>
        <fullName evidence="16">NIDO domain-containing protein</fullName>
    </recommendedName>
</protein>
<dbReference type="Pfam" id="PF00353">
    <property type="entry name" value="HemolysinCabind"/>
    <property type="match status" value="4"/>
</dbReference>
<dbReference type="InterPro" id="IPR003886">
    <property type="entry name" value="NIDO_dom"/>
</dbReference>
<dbReference type="SUPFAM" id="SSF141072">
    <property type="entry name" value="CalX-like"/>
    <property type="match status" value="7"/>
</dbReference>
<evidence type="ECO:0000256" key="5">
    <source>
        <dbReference type="ARBA" id="ARBA00022656"/>
    </source>
</evidence>
<dbReference type="PANTHER" id="PTHR11878:SF65">
    <property type="entry name" value="NA_CA-EXCHANGE PROTEIN, ISOFORM G"/>
    <property type="match status" value="1"/>
</dbReference>
<evidence type="ECO:0000259" key="12">
    <source>
        <dbReference type="SMART" id="SM00237"/>
    </source>
</evidence>
<dbReference type="InterPro" id="IPR018511">
    <property type="entry name" value="Hemolysin-typ_Ca-bd_CS"/>
</dbReference>
<dbReference type="EMBL" id="AP025637">
    <property type="protein sequence ID" value="BDG70149.1"/>
    <property type="molecule type" value="Genomic_DNA"/>
</dbReference>
<comment type="cofactor">
    <cofactor evidence="1">
        <name>Ca(2+)</name>
        <dbReference type="ChEBI" id="CHEBI:29108"/>
    </cofactor>
</comment>
<feature type="domain" description="Calx-beta" evidence="12">
    <location>
        <begin position="555"/>
        <end position="652"/>
    </location>
</feature>
<dbReference type="Pfam" id="PF08548">
    <property type="entry name" value="Peptidase_M10_C"/>
    <property type="match status" value="1"/>
</dbReference>
<dbReference type="PRINTS" id="PR01488">
    <property type="entry name" value="RTXTOXINA"/>
</dbReference>
<dbReference type="InterPro" id="IPR013858">
    <property type="entry name" value="Peptidase_M10B_C"/>
</dbReference>
<keyword evidence="15" id="KW-1185">Reference proteome</keyword>
<keyword evidence="7" id="KW-0677">Repeat</keyword>
<name>A0ABN6NUK8_9PROT</name>
<dbReference type="SMART" id="SM00539">
    <property type="entry name" value="NIDO"/>
    <property type="match status" value="1"/>
</dbReference>
<feature type="domain" description="Calx-beta" evidence="12">
    <location>
        <begin position="335"/>
        <end position="433"/>
    </location>
</feature>
<dbReference type="PANTHER" id="PTHR11878">
    <property type="entry name" value="SODIUM/CALCIUM EXCHANGER"/>
    <property type="match status" value="1"/>
</dbReference>
<evidence type="ECO:0000256" key="6">
    <source>
        <dbReference type="ARBA" id="ARBA00022729"/>
    </source>
</evidence>
<evidence type="ECO:0000256" key="11">
    <source>
        <dbReference type="ARBA" id="ARBA00023136"/>
    </source>
</evidence>
<dbReference type="InterPro" id="IPR051171">
    <property type="entry name" value="CaCA"/>
</dbReference>
<dbReference type="InterPro" id="IPR038081">
    <property type="entry name" value="CalX-like_sf"/>
</dbReference>
<dbReference type="PROSITE" id="PS00330">
    <property type="entry name" value="HEMOLYSIN_CALCIUM"/>
    <property type="match status" value="2"/>
</dbReference>
<evidence type="ECO:0008006" key="16">
    <source>
        <dbReference type="Google" id="ProtNLM"/>
    </source>
</evidence>
<dbReference type="Pfam" id="PF06119">
    <property type="entry name" value="NIDO"/>
    <property type="match status" value="1"/>
</dbReference>
<feature type="domain" description="NIDO" evidence="13">
    <location>
        <begin position="85"/>
        <end position="231"/>
    </location>
</feature>
<keyword evidence="10" id="KW-0406">Ion transport</keyword>
<keyword evidence="5" id="KW-0800">Toxin</keyword>
<reference evidence="14 15" key="1">
    <citation type="journal article" date="2016" name="Microbes Environ.">
        <title>Phylogenetically diverse aerobic anoxygenic phototrophic bacteria isolated from epilithic biofilms in Tama river, Japan.</title>
        <authorList>
            <person name="Hirose S."/>
            <person name="Matsuura K."/>
            <person name="Haruta S."/>
        </authorList>
    </citation>
    <scope>NUCLEOTIDE SEQUENCE [LARGE SCALE GENOMIC DNA]</scope>
    <source>
        <strain evidence="14 15">S08</strain>
    </source>
</reference>
<dbReference type="Gene3D" id="2.150.10.10">
    <property type="entry name" value="Serralysin-like metalloprotease, C-terminal"/>
    <property type="match status" value="2"/>
</dbReference>
<evidence type="ECO:0000259" key="13">
    <source>
        <dbReference type="SMART" id="SM00539"/>
    </source>
</evidence>
<dbReference type="InterPro" id="IPR001343">
    <property type="entry name" value="Hemolysn_Ca-bd"/>
</dbReference>
<comment type="subcellular location">
    <subcellularLocation>
        <location evidence="2">Membrane</location>
    </subcellularLocation>
    <subcellularLocation>
        <location evidence="3">Secreted</location>
    </subcellularLocation>
</comment>
<evidence type="ECO:0000256" key="4">
    <source>
        <dbReference type="ARBA" id="ARBA00022525"/>
    </source>
</evidence>
<evidence type="ECO:0000313" key="14">
    <source>
        <dbReference type="EMBL" id="BDG70149.1"/>
    </source>
</evidence>
<evidence type="ECO:0000256" key="9">
    <source>
        <dbReference type="ARBA" id="ARBA00023026"/>
    </source>
</evidence>
<dbReference type="Proteomes" id="UP000831327">
    <property type="component" value="Chromosome"/>
</dbReference>
<dbReference type="SMART" id="SM00237">
    <property type="entry name" value="Calx_beta"/>
    <property type="match status" value="7"/>
</dbReference>
<dbReference type="InterPro" id="IPR003995">
    <property type="entry name" value="RTX_toxin_determinant-A"/>
</dbReference>
<keyword evidence="4" id="KW-0964">Secreted</keyword>
<evidence type="ECO:0000256" key="2">
    <source>
        <dbReference type="ARBA" id="ARBA00004370"/>
    </source>
</evidence>
<feature type="domain" description="Calx-beta" evidence="12">
    <location>
        <begin position="445"/>
        <end position="543"/>
    </location>
</feature>
<dbReference type="Gene3D" id="2.60.40.2030">
    <property type="match status" value="7"/>
</dbReference>
<organism evidence="14 15">
    <name type="scientific">Roseomonas fluvialis</name>
    <dbReference type="NCBI Taxonomy" id="1750527"/>
    <lineage>
        <taxon>Bacteria</taxon>
        <taxon>Pseudomonadati</taxon>
        <taxon>Pseudomonadota</taxon>
        <taxon>Alphaproteobacteria</taxon>
        <taxon>Acetobacterales</taxon>
        <taxon>Roseomonadaceae</taxon>
        <taxon>Roseomonas</taxon>
    </lineage>
</organism>
<keyword evidence="8" id="KW-0106">Calcium</keyword>
<dbReference type="SUPFAM" id="SSF51120">
    <property type="entry name" value="beta-Roll"/>
    <property type="match status" value="2"/>
</dbReference>
<keyword evidence="9" id="KW-0843">Virulence</keyword>
<dbReference type="InterPro" id="IPR011049">
    <property type="entry name" value="Serralysin-like_metalloprot_C"/>
</dbReference>
<feature type="domain" description="Calx-beta" evidence="12">
    <location>
        <begin position="665"/>
        <end position="761"/>
    </location>
</feature>
<evidence type="ECO:0000256" key="3">
    <source>
        <dbReference type="ARBA" id="ARBA00004613"/>
    </source>
</evidence>
<sequence length="1372" mass="137219">MMTTSLIDGLGGVAGFGENAIARTDDGSSTFIDLRPALPAGLNFYGFVFTGLWVNNNGSVSFAASLSAFTPTAITGASANPLIAPFWADVDTRGGPGAPSAGGTSRGSNQVWYDIDAANGVFTATWDDVGYFTRKTDKLNAFQLRLHQVGDSGDFDIEFRYESMAWTTGDFSGGSGGLGGTVARAGYTSGNGVDFLELPQAGNQAGMLGLPGASNIDDPGSFVFSIRNGAVQGRVSVGDARIEEGNGDTPSFVVVPVTLSTPADGAVEVRYATQNGTAAAGRDFGAQRGTVIFAPGSATQEIRIEILGDRRLEADETFTVRLLSATGATLGDARGIVTILNDEGLRVDDATAVEGIAGTPGSMVFTVRLLAALDDAVTVDWATADGTAQGGLDYVASSGSLTFAPGETQKQVTISLVGDAASETAETLSLTLSNAAGAPIAHASATGTITDDDRILIDDVTVVEGTAATPGSATVTIRLAGPTDQTITVDYATEDGTAVAGVDYTATSGTATIASGQSSTTFTIPILRDAAVEGTEGFVIRLSNASGATIGDDVSQATLLDDDGFSISDISIQEGTGGSINLTFTVTLASAMAGTTTVDYATSDDTALAGTDYTAASGTLTFNAGVTTRSFTVPILSDSDFESTEAFTVTLSNATGGAGILRGTAQGSIRDDDGLSVADVSVNEGTGGATTATITVTRTDTNAAASVDWTTADGTATAGTDYTAASGTLGFGVGEASKTIEIAIAPDAGWEANEAFRIVLSNATGAPIVDASGSVTIVNDDARDAPVIDVLDARLTEGNGGAAVMRFTLGLSYAVGNDVAVSYATADGTAAAGGDFTAAAGSVTILAGQRSAVIDVAILDDAVVEGNETLTLTLSNPAGGATLGRTQATGIIVDDDARFDIATTDTIRAEGDSGTITYTFTVTRSGDLAVAHAVRWSVVGDRGPGASANAADFAGGDLPTGLLIFAAGQTARSITVQVAGDTVAEGQEGFAVRLRGPGPGATIGTAQAEAVIDNDDVFTGTTGGDTLRGSRSGDTLSGGEGNDLLFGNAGPDVILGGNGDDTITGGEGADALSGGEGDRDVLSYAGATAGVTVDLAVGRGTGGEAQGDTIDGFEILRGGSGDDSLVGDGADNTLVGGTGADTLHGGDGDDRLVGVVIPEDAGAPDAGNLMVGGAGNDTFVVGAEADMVVEAADGGTDTLIALRSFALADHVERLLLGAGALEGTGNDLDNVIRGGAGDNLLRGLAGNDTLYGGEGADTLVGESGADMLVAGEGADLLRYLSLEDSPRAARDAVFGFASGEDRIDLAAIGTAIGGWGGARFVAAAEFTGARQVAWDAAALMLRVEGDGDLATVEMAIRFDASTVVVETDIIFA</sequence>
<evidence type="ECO:0000256" key="7">
    <source>
        <dbReference type="ARBA" id="ARBA00022737"/>
    </source>
</evidence>
<feature type="domain" description="Calx-beta" evidence="12">
    <location>
        <begin position="776"/>
        <end position="875"/>
    </location>
</feature>
<dbReference type="Pfam" id="PF03160">
    <property type="entry name" value="Calx-beta"/>
    <property type="match status" value="7"/>
</dbReference>
<feature type="domain" description="Calx-beta" evidence="12">
    <location>
        <begin position="888"/>
        <end position="995"/>
    </location>
</feature>
<keyword evidence="11" id="KW-0472">Membrane</keyword>
<evidence type="ECO:0000313" key="15">
    <source>
        <dbReference type="Proteomes" id="UP000831327"/>
    </source>
</evidence>
<evidence type="ECO:0000256" key="10">
    <source>
        <dbReference type="ARBA" id="ARBA00023065"/>
    </source>
</evidence>
<keyword evidence="6" id="KW-0732">Signal</keyword>
<keyword evidence="10" id="KW-0813">Transport</keyword>
<proteinExistence type="predicted"/>
<dbReference type="PRINTS" id="PR00313">
    <property type="entry name" value="CABNDNGRPT"/>
</dbReference>
<feature type="domain" description="Calx-beta" evidence="12">
    <location>
        <begin position="222"/>
        <end position="323"/>
    </location>
</feature>
<evidence type="ECO:0000256" key="1">
    <source>
        <dbReference type="ARBA" id="ARBA00001913"/>
    </source>
</evidence>
<dbReference type="InterPro" id="IPR003644">
    <property type="entry name" value="Calx_beta"/>
</dbReference>
<accession>A0ABN6NUK8</accession>
<gene>
    <name evidence="14" type="ORF">Rmf_00780</name>
</gene>
<evidence type="ECO:0000256" key="8">
    <source>
        <dbReference type="ARBA" id="ARBA00022837"/>
    </source>
</evidence>